<evidence type="ECO:0000313" key="1">
    <source>
        <dbReference type="EMBL" id="UMM40127.1"/>
    </source>
</evidence>
<gene>
    <name evidence="1" type="ORF">L5515_016886</name>
</gene>
<dbReference type="Proteomes" id="UP000829354">
    <property type="component" value="Chromosome X"/>
</dbReference>
<protein>
    <submittedName>
        <fullName evidence="1">Uncharacterized protein</fullName>
    </submittedName>
</protein>
<dbReference type="AlphaFoldDB" id="A0AAE9F7Z8"/>
<dbReference type="EMBL" id="CP092625">
    <property type="protein sequence ID" value="UMM40127.1"/>
    <property type="molecule type" value="Genomic_DNA"/>
</dbReference>
<proteinExistence type="predicted"/>
<accession>A0AAE9F7Z8</accession>
<sequence length="90" mass="10179">MTCFEEDNLYFSIDLSYLIANRYSTTGIEAFQAAHNADFGPEISSYALLTADVVSADNWPWENRTVVMEFDQLIPSTSNDLGLGKRFLFL</sequence>
<organism evidence="1 2">
    <name type="scientific">Caenorhabditis briggsae</name>
    <dbReference type="NCBI Taxonomy" id="6238"/>
    <lineage>
        <taxon>Eukaryota</taxon>
        <taxon>Metazoa</taxon>
        <taxon>Ecdysozoa</taxon>
        <taxon>Nematoda</taxon>
        <taxon>Chromadorea</taxon>
        <taxon>Rhabditida</taxon>
        <taxon>Rhabditina</taxon>
        <taxon>Rhabditomorpha</taxon>
        <taxon>Rhabditoidea</taxon>
        <taxon>Rhabditidae</taxon>
        <taxon>Peloderinae</taxon>
        <taxon>Caenorhabditis</taxon>
    </lineage>
</organism>
<evidence type="ECO:0000313" key="2">
    <source>
        <dbReference type="Proteomes" id="UP000829354"/>
    </source>
</evidence>
<keyword evidence="2" id="KW-1185">Reference proteome</keyword>
<reference evidence="1 2" key="1">
    <citation type="submission" date="2022-04" db="EMBL/GenBank/DDBJ databases">
        <title>Chromosome-level reference genomes for two strains of Caenorhabditis briggsae: an improved platform for comparative genomics.</title>
        <authorList>
            <person name="Stevens L."/>
            <person name="Andersen E."/>
        </authorList>
    </citation>
    <scope>NUCLEOTIDE SEQUENCE [LARGE SCALE GENOMIC DNA]</scope>
    <source>
        <strain evidence="1">VX34</strain>
        <tissue evidence="1">Whole-organism</tissue>
    </source>
</reference>
<name>A0AAE9F7Z8_CAEBR</name>